<gene>
    <name evidence="1" type="ORF">RND81_07G083900</name>
</gene>
<dbReference type="Proteomes" id="UP001443914">
    <property type="component" value="Unassembled WGS sequence"/>
</dbReference>
<dbReference type="EMBL" id="JBDFQZ010000007">
    <property type="protein sequence ID" value="KAK9705814.1"/>
    <property type="molecule type" value="Genomic_DNA"/>
</dbReference>
<protein>
    <submittedName>
        <fullName evidence="1">Uncharacterized protein</fullName>
    </submittedName>
</protein>
<dbReference type="PANTHER" id="PTHR33257">
    <property type="entry name" value="OS05G0165500 PROTEIN"/>
    <property type="match status" value="1"/>
</dbReference>
<keyword evidence="2" id="KW-1185">Reference proteome</keyword>
<proteinExistence type="predicted"/>
<comment type="caution">
    <text evidence="1">The sequence shown here is derived from an EMBL/GenBank/DDBJ whole genome shotgun (WGS) entry which is preliminary data.</text>
</comment>
<dbReference type="AlphaFoldDB" id="A0AAW1JNW6"/>
<dbReference type="PANTHER" id="PTHR33257:SF6">
    <property type="entry name" value="OXYSTEROL-BINDING 4B-LIKE PROTEIN"/>
    <property type="match status" value="1"/>
</dbReference>
<evidence type="ECO:0000313" key="2">
    <source>
        <dbReference type="Proteomes" id="UP001443914"/>
    </source>
</evidence>
<evidence type="ECO:0000313" key="1">
    <source>
        <dbReference type="EMBL" id="KAK9705814.1"/>
    </source>
</evidence>
<reference evidence="1" key="1">
    <citation type="submission" date="2024-03" db="EMBL/GenBank/DDBJ databases">
        <title>WGS assembly of Saponaria officinalis var. Norfolk2.</title>
        <authorList>
            <person name="Jenkins J."/>
            <person name="Shu S."/>
            <person name="Grimwood J."/>
            <person name="Barry K."/>
            <person name="Goodstein D."/>
            <person name="Schmutz J."/>
            <person name="Leebens-Mack J."/>
            <person name="Osbourn A."/>
        </authorList>
    </citation>
    <scope>NUCLEOTIDE SEQUENCE [LARGE SCALE GENOMIC DNA]</scope>
    <source>
        <strain evidence="1">JIC</strain>
    </source>
</reference>
<organism evidence="1 2">
    <name type="scientific">Saponaria officinalis</name>
    <name type="common">Common soapwort</name>
    <name type="synonym">Lychnis saponaria</name>
    <dbReference type="NCBI Taxonomy" id="3572"/>
    <lineage>
        <taxon>Eukaryota</taxon>
        <taxon>Viridiplantae</taxon>
        <taxon>Streptophyta</taxon>
        <taxon>Embryophyta</taxon>
        <taxon>Tracheophyta</taxon>
        <taxon>Spermatophyta</taxon>
        <taxon>Magnoliopsida</taxon>
        <taxon>eudicotyledons</taxon>
        <taxon>Gunneridae</taxon>
        <taxon>Pentapetalae</taxon>
        <taxon>Caryophyllales</taxon>
        <taxon>Caryophyllaceae</taxon>
        <taxon>Caryophylleae</taxon>
        <taxon>Saponaria</taxon>
    </lineage>
</organism>
<sequence length="199" mass="22262">MDYENKHKNGPRISSILQSNDMFSSKILARQSTVGSCSSRFFYRAAEGVPFQWEKRPGTAITAQPEDVVPPISPPPAVVAMGLPKPCINLMGEPKPRRWSSAWFVNKIRKIKLEGYNMINLGGTKKICYSEKYPNFGSQRYVCDSGRLSTSSFSSSFTSSLNGSFRDYKNSSNGNLQAKAFTCGPKRLSDMVVYFVRKE</sequence>
<name>A0AAW1JNW6_SAPOF</name>
<accession>A0AAW1JNW6</accession>